<organism evidence="1 2">
    <name type="scientific">Parabacteroides chinchillae</name>
    <dbReference type="NCBI Taxonomy" id="871327"/>
    <lineage>
        <taxon>Bacteria</taxon>
        <taxon>Pseudomonadati</taxon>
        <taxon>Bacteroidota</taxon>
        <taxon>Bacteroidia</taxon>
        <taxon>Bacteroidales</taxon>
        <taxon>Tannerellaceae</taxon>
        <taxon>Parabacteroides</taxon>
    </lineage>
</organism>
<protein>
    <recommendedName>
        <fullName evidence="3">DUF4858 domain-containing protein</fullName>
    </recommendedName>
</protein>
<proteinExistence type="predicted"/>
<evidence type="ECO:0008006" key="3">
    <source>
        <dbReference type="Google" id="ProtNLM"/>
    </source>
</evidence>
<accession>A0A8G2FA38</accession>
<dbReference type="AlphaFoldDB" id="A0A8G2FA38"/>
<sequence>MDEHRTYTINKPLLVVAILCIYSIEYTHAQWTKKDSARLQNILSGKETLQLDPEVQKAIENGTFLNFDKPADQMRMSTTPLTIIKDFSEYLEIDDTIKHKRIALKDLPPAVFMRYGLDKPLPKQGMMVNSRIIELDPDIVPLGKEKNTGVGRGMDFNALLSNLFSKNYRQLEHNKKHATSWKSYNNIPTIEVHNKQRKFRTEHPEAVLPLVKSTDPTKIRPLIKDSLATDTIQKK</sequence>
<dbReference type="Proteomes" id="UP000236725">
    <property type="component" value="Unassembled WGS sequence"/>
</dbReference>
<name>A0A8G2FA38_9BACT</name>
<dbReference type="RefSeq" id="WP_103982778.1">
    <property type="nucleotide sequence ID" value="NZ_FNVS01000004.1"/>
</dbReference>
<comment type="caution">
    <text evidence="1">The sequence shown here is derived from an EMBL/GenBank/DDBJ whole genome shotgun (WGS) entry which is preliminary data.</text>
</comment>
<dbReference type="EMBL" id="FNVS01000004">
    <property type="protein sequence ID" value="SEF67852.1"/>
    <property type="molecule type" value="Genomic_DNA"/>
</dbReference>
<reference evidence="1 2" key="1">
    <citation type="submission" date="2016-10" db="EMBL/GenBank/DDBJ databases">
        <authorList>
            <person name="Varghese N."/>
            <person name="Submissions S."/>
        </authorList>
    </citation>
    <scope>NUCLEOTIDE SEQUENCE [LARGE SCALE GENOMIC DNA]</scope>
    <source>
        <strain evidence="1 2">DSM 29073</strain>
    </source>
</reference>
<evidence type="ECO:0000313" key="2">
    <source>
        <dbReference type="Proteomes" id="UP000236725"/>
    </source>
</evidence>
<keyword evidence="2" id="KW-1185">Reference proteome</keyword>
<evidence type="ECO:0000313" key="1">
    <source>
        <dbReference type="EMBL" id="SEF67852.1"/>
    </source>
</evidence>
<gene>
    <name evidence="1" type="ORF">SAMN05444001_104167</name>
</gene>